<dbReference type="InterPro" id="IPR011650">
    <property type="entry name" value="Peptidase_M20_dimer"/>
</dbReference>
<dbReference type="Gene3D" id="3.40.630.10">
    <property type="entry name" value="Zn peptidases"/>
    <property type="match status" value="1"/>
</dbReference>
<dbReference type="SUPFAM" id="SSF55031">
    <property type="entry name" value="Bacterial exopeptidase dimerisation domain"/>
    <property type="match status" value="1"/>
</dbReference>
<feature type="binding site" evidence="1">
    <location>
        <position position="399"/>
    </location>
    <ligand>
        <name>Mn(2+)</name>
        <dbReference type="ChEBI" id="CHEBI:29035"/>
        <label>2</label>
    </ligand>
</feature>
<keyword evidence="1" id="KW-0479">Metal-binding</keyword>
<dbReference type="PANTHER" id="PTHR11014:SF63">
    <property type="entry name" value="METALLOPEPTIDASE, PUTATIVE (AFU_ORTHOLOGUE AFUA_6G09600)-RELATED"/>
    <property type="match status" value="1"/>
</dbReference>
<dbReference type="SUPFAM" id="SSF53187">
    <property type="entry name" value="Zn-dependent exopeptidases"/>
    <property type="match status" value="1"/>
</dbReference>
<dbReference type="Pfam" id="PF07687">
    <property type="entry name" value="M20_dimer"/>
    <property type="match status" value="1"/>
</dbReference>
<dbReference type="Proteomes" id="UP000550729">
    <property type="component" value="Unassembled WGS sequence"/>
</dbReference>
<dbReference type="GO" id="GO:0016787">
    <property type="term" value="F:hydrolase activity"/>
    <property type="evidence" value="ECO:0007669"/>
    <property type="project" value="UniProtKB-KW"/>
</dbReference>
<dbReference type="PIRSF" id="PIRSF005962">
    <property type="entry name" value="Pept_M20D_amidohydro"/>
    <property type="match status" value="1"/>
</dbReference>
<dbReference type="GO" id="GO:0046872">
    <property type="term" value="F:metal ion binding"/>
    <property type="evidence" value="ECO:0007669"/>
    <property type="project" value="UniProtKB-KW"/>
</dbReference>
<dbReference type="RefSeq" id="WP_170194478.1">
    <property type="nucleotide sequence ID" value="NZ_JABBNB010000011.1"/>
</dbReference>
<feature type="binding site" evidence="1">
    <location>
        <position position="122"/>
    </location>
    <ligand>
        <name>Mn(2+)</name>
        <dbReference type="ChEBI" id="CHEBI:29035"/>
        <label>2</label>
    </ligand>
</feature>
<reference evidence="3 4" key="1">
    <citation type="submission" date="2020-04" db="EMBL/GenBank/DDBJ databases">
        <title>Gordonia sp. nov. TBRC 11910.</title>
        <authorList>
            <person name="Suriyachadkun C."/>
        </authorList>
    </citation>
    <scope>NUCLEOTIDE SEQUENCE [LARGE SCALE GENOMIC DNA]</scope>
    <source>
        <strain evidence="3 4">TBRC 11910</strain>
    </source>
</reference>
<comment type="cofactor">
    <cofactor evidence="1">
        <name>Mn(2+)</name>
        <dbReference type="ChEBI" id="CHEBI:29035"/>
    </cofactor>
    <text evidence="1">The Mn(2+) ion enhances activity.</text>
</comment>
<feature type="domain" description="Peptidase M20 dimerisation" evidence="2">
    <location>
        <begin position="208"/>
        <end position="282"/>
    </location>
</feature>
<gene>
    <name evidence="3" type="ORF">HH308_12155</name>
</gene>
<keyword evidence="4" id="KW-1185">Reference proteome</keyword>
<comment type="caution">
    <text evidence="3">The sequence shown here is derived from an EMBL/GenBank/DDBJ whole genome shotgun (WGS) entry which is preliminary data.</text>
</comment>
<evidence type="ECO:0000259" key="2">
    <source>
        <dbReference type="Pfam" id="PF07687"/>
    </source>
</evidence>
<dbReference type="PANTHER" id="PTHR11014">
    <property type="entry name" value="PEPTIDASE M20 FAMILY MEMBER"/>
    <property type="match status" value="1"/>
</dbReference>
<evidence type="ECO:0000313" key="4">
    <source>
        <dbReference type="Proteomes" id="UP000550729"/>
    </source>
</evidence>
<evidence type="ECO:0000256" key="1">
    <source>
        <dbReference type="PIRSR" id="PIRSR005962-1"/>
    </source>
</evidence>
<dbReference type="InterPro" id="IPR002933">
    <property type="entry name" value="Peptidase_M20"/>
</dbReference>
<accession>A0A848KSN5</accession>
<evidence type="ECO:0000313" key="3">
    <source>
        <dbReference type="EMBL" id="NMO01964.1"/>
    </source>
</evidence>
<organism evidence="3 4">
    <name type="scientific">Gordonia asplenii</name>
    <dbReference type="NCBI Taxonomy" id="2725283"/>
    <lineage>
        <taxon>Bacteria</taxon>
        <taxon>Bacillati</taxon>
        <taxon>Actinomycetota</taxon>
        <taxon>Actinomycetes</taxon>
        <taxon>Mycobacteriales</taxon>
        <taxon>Gordoniaceae</taxon>
        <taxon>Gordonia</taxon>
    </lineage>
</organism>
<sequence length="429" mass="44966">MSAQPTALPADLVEAIDSAVDADTTRLTDIFVDLHRHPELGFHETRTSGIVIDQLTSLGFEVHTGIAQTGVAAILRNGDGPTVAYRADMDALPIEEKTGLPYASTATTTSDDGKTVPVGHMCGHDAHVTWMLGLAKLLVDLRESWSGTAILVGQPAEEPIEGARAMVADGLYDQIPVPDDLVALHTMPAPVGYVLAVPGTRMAGTDQIDIQFHGVGAHGSMPEAGKDPVLMAAEAIVGYQSIVSRMISPSATAVLTVGAVHAGNANNAIPDSALVKANIRWFDAGVRTTMIDGIKRISDSAATAAGMPADRLPEYTMKGSSTPLVNNDALVTQLGADLASLLDEQHVITAAPPVNGSEDCHELVGPHESIRVGYLLVGVASEKVFTDASEHGTPVPSPHSPFYAVDLAAIPFGTRVAAYLMFDLLGVRR</sequence>
<dbReference type="InterPro" id="IPR017439">
    <property type="entry name" value="Amidohydrolase"/>
</dbReference>
<keyword evidence="1" id="KW-0464">Manganese</keyword>
<feature type="binding site" evidence="1">
    <location>
        <position position="124"/>
    </location>
    <ligand>
        <name>Mn(2+)</name>
        <dbReference type="ChEBI" id="CHEBI:29035"/>
        <label>2</label>
    </ligand>
</feature>
<dbReference type="Gene3D" id="3.30.70.360">
    <property type="match status" value="1"/>
</dbReference>
<dbReference type="Pfam" id="PF01546">
    <property type="entry name" value="Peptidase_M20"/>
    <property type="match status" value="1"/>
</dbReference>
<dbReference type="NCBIfam" id="TIGR01891">
    <property type="entry name" value="amidohydrolases"/>
    <property type="match status" value="1"/>
</dbReference>
<proteinExistence type="predicted"/>
<dbReference type="AlphaFoldDB" id="A0A848KSN5"/>
<protein>
    <submittedName>
        <fullName evidence="3">Amidohydrolase</fullName>
    </submittedName>
</protein>
<name>A0A848KSN5_9ACTN</name>
<keyword evidence="3" id="KW-0378">Hydrolase</keyword>
<dbReference type="InterPro" id="IPR036264">
    <property type="entry name" value="Bact_exopeptidase_dim_dom"/>
</dbReference>
<dbReference type="EMBL" id="JABBNB010000011">
    <property type="protein sequence ID" value="NMO01964.1"/>
    <property type="molecule type" value="Genomic_DNA"/>
</dbReference>
<feature type="binding site" evidence="1">
    <location>
        <position position="158"/>
    </location>
    <ligand>
        <name>Mn(2+)</name>
        <dbReference type="ChEBI" id="CHEBI:29035"/>
        <label>2</label>
    </ligand>
</feature>
<feature type="binding site" evidence="1">
    <location>
        <position position="185"/>
    </location>
    <ligand>
        <name>Mn(2+)</name>
        <dbReference type="ChEBI" id="CHEBI:29035"/>
        <label>2</label>
    </ligand>
</feature>